<dbReference type="SMART" id="SM00905">
    <property type="entry name" value="FolB"/>
    <property type="match status" value="1"/>
</dbReference>
<comment type="caution">
    <text evidence="9">The sequence shown here is derived from an EMBL/GenBank/DDBJ whole genome shotgun (WGS) entry which is preliminary data.</text>
</comment>
<dbReference type="OrthoDB" id="9810587at2"/>
<dbReference type="GO" id="GO:0046656">
    <property type="term" value="P:folic acid biosynthetic process"/>
    <property type="evidence" value="ECO:0007669"/>
    <property type="project" value="UniProtKB-KW"/>
</dbReference>
<evidence type="ECO:0000256" key="4">
    <source>
        <dbReference type="ARBA" id="ARBA00013043"/>
    </source>
</evidence>
<evidence type="ECO:0000256" key="1">
    <source>
        <dbReference type="ARBA" id="ARBA00001353"/>
    </source>
</evidence>
<feature type="domain" description="Dihydroneopterin aldolase/epimerase" evidence="8">
    <location>
        <begin position="5"/>
        <end position="115"/>
    </location>
</feature>
<dbReference type="AlphaFoldDB" id="A0A4S3KS45"/>
<keyword evidence="5" id="KW-0289">Folate biosynthesis</keyword>
<evidence type="ECO:0000256" key="7">
    <source>
        <dbReference type="ARBA" id="ARBA00032903"/>
    </source>
</evidence>
<comment type="similarity">
    <text evidence="3">Belongs to the DHNA family.</text>
</comment>
<accession>A0A4S3KS45</accession>
<dbReference type="PANTHER" id="PTHR42844:SF1">
    <property type="entry name" value="DIHYDRONEOPTERIN ALDOLASE 1-RELATED"/>
    <property type="match status" value="1"/>
</dbReference>
<evidence type="ECO:0000256" key="5">
    <source>
        <dbReference type="ARBA" id="ARBA00022909"/>
    </source>
</evidence>
<keyword evidence="6" id="KW-0456">Lyase</keyword>
<dbReference type="InterPro" id="IPR006156">
    <property type="entry name" value="Dihydroneopterin_aldolase"/>
</dbReference>
<dbReference type="GO" id="GO:0005737">
    <property type="term" value="C:cytoplasm"/>
    <property type="evidence" value="ECO:0007669"/>
    <property type="project" value="TreeGrafter"/>
</dbReference>
<evidence type="ECO:0000256" key="3">
    <source>
        <dbReference type="ARBA" id="ARBA00005708"/>
    </source>
</evidence>
<protein>
    <recommendedName>
        <fullName evidence="4">dihydroneopterin aldolase</fullName>
        <ecNumber evidence="4">4.1.2.25</ecNumber>
    </recommendedName>
    <alternativeName>
        <fullName evidence="7">7,8-dihydroneopterin aldolase</fullName>
    </alternativeName>
</protein>
<evidence type="ECO:0000259" key="8">
    <source>
        <dbReference type="SMART" id="SM00905"/>
    </source>
</evidence>
<dbReference type="Gene3D" id="3.30.1130.10">
    <property type="match status" value="1"/>
</dbReference>
<dbReference type="NCBIfam" id="TIGR00526">
    <property type="entry name" value="folB_dom"/>
    <property type="match status" value="1"/>
</dbReference>
<dbReference type="RefSeq" id="WP_081126198.1">
    <property type="nucleotide sequence ID" value="NZ_LDOS01000001.1"/>
</dbReference>
<reference evidence="9 10" key="1">
    <citation type="submission" date="2017-02" db="EMBL/GenBank/DDBJ databases">
        <title>Whole genome sequencing of Metallibacterium scheffleri DSM 24874 (T).</title>
        <authorList>
            <person name="Kumar S."/>
            <person name="Patil P."/>
            <person name="Patil P.B."/>
        </authorList>
    </citation>
    <scope>NUCLEOTIDE SEQUENCE [LARGE SCALE GENOMIC DNA]</scope>
    <source>
        <strain evidence="9 10">DSM 24874</strain>
    </source>
</reference>
<dbReference type="GO" id="GO:0004150">
    <property type="term" value="F:dihydroneopterin aldolase activity"/>
    <property type="evidence" value="ECO:0007669"/>
    <property type="project" value="UniProtKB-EC"/>
</dbReference>
<name>A0A4S3KS45_9GAMM</name>
<evidence type="ECO:0000256" key="2">
    <source>
        <dbReference type="ARBA" id="ARBA00005013"/>
    </source>
</evidence>
<evidence type="ECO:0000256" key="6">
    <source>
        <dbReference type="ARBA" id="ARBA00023239"/>
    </source>
</evidence>
<dbReference type="PANTHER" id="PTHR42844">
    <property type="entry name" value="DIHYDRONEOPTERIN ALDOLASE 1-RELATED"/>
    <property type="match status" value="1"/>
</dbReference>
<gene>
    <name evidence="9" type="ORF">B1806_01875</name>
</gene>
<proteinExistence type="inferred from homology"/>
<evidence type="ECO:0000313" key="9">
    <source>
        <dbReference type="EMBL" id="THD11850.1"/>
    </source>
</evidence>
<sequence length="124" mass="13608">MSDLIYIDALELHCVIGVHAHERLIPRSVLCDVQLACDTRAAAASDRLEHTLDYDAIAQRLRALAASLQPALLETLAERMSDVLQSEFGACWLYLRLDKPGAVPGTRGVGIIIERGLRCPDRTA</sequence>
<dbReference type="InterPro" id="IPR006157">
    <property type="entry name" value="FolB_dom"/>
</dbReference>
<dbReference type="STRING" id="993689.GCA_002077135_00822"/>
<evidence type="ECO:0000313" key="10">
    <source>
        <dbReference type="Proteomes" id="UP000307749"/>
    </source>
</evidence>
<dbReference type="Pfam" id="PF02152">
    <property type="entry name" value="FolB"/>
    <property type="match status" value="1"/>
</dbReference>
<dbReference type="InterPro" id="IPR043133">
    <property type="entry name" value="GTP-CH-I_C/QueF"/>
</dbReference>
<comment type="catalytic activity">
    <reaction evidence="1">
        <text>7,8-dihydroneopterin = 6-hydroxymethyl-7,8-dihydropterin + glycolaldehyde</text>
        <dbReference type="Rhea" id="RHEA:10540"/>
        <dbReference type="ChEBI" id="CHEBI:17001"/>
        <dbReference type="ChEBI" id="CHEBI:17071"/>
        <dbReference type="ChEBI" id="CHEBI:44841"/>
        <dbReference type="EC" id="4.1.2.25"/>
    </reaction>
</comment>
<keyword evidence="10" id="KW-1185">Reference proteome</keyword>
<organism evidence="9 10">
    <name type="scientific">Metallibacterium scheffleri</name>
    <dbReference type="NCBI Taxonomy" id="993689"/>
    <lineage>
        <taxon>Bacteria</taxon>
        <taxon>Pseudomonadati</taxon>
        <taxon>Pseudomonadota</taxon>
        <taxon>Gammaproteobacteria</taxon>
        <taxon>Lysobacterales</taxon>
        <taxon>Rhodanobacteraceae</taxon>
        <taxon>Metallibacterium</taxon>
    </lineage>
</organism>
<dbReference type="EC" id="4.1.2.25" evidence="4"/>
<comment type="pathway">
    <text evidence="2">Cofactor biosynthesis; tetrahydrofolate biosynthesis; 2-amino-4-hydroxy-6-hydroxymethyl-7,8-dihydropteridine diphosphate from 7,8-dihydroneopterin triphosphate: step 3/4.</text>
</comment>
<dbReference type="EMBL" id="MWQO01000006">
    <property type="protein sequence ID" value="THD11850.1"/>
    <property type="molecule type" value="Genomic_DNA"/>
</dbReference>
<dbReference type="SUPFAM" id="SSF55620">
    <property type="entry name" value="Tetrahydrobiopterin biosynthesis enzymes-like"/>
    <property type="match status" value="1"/>
</dbReference>
<dbReference type="Proteomes" id="UP000307749">
    <property type="component" value="Unassembled WGS sequence"/>
</dbReference>